<dbReference type="AlphaFoldDB" id="A0A6G0XS37"/>
<name>A0A6G0XS37_9STRA</name>
<proteinExistence type="predicted"/>
<comment type="caution">
    <text evidence="1">The sequence shown here is derived from an EMBL/GenBank/DDBJ whole genome shotgun (WGS) entry which is preliminary data.</text>
</comment>
<protein>
    <submittedName>
        <fullName evidence="1">Uncharacterized protein</fullName>
    </submittedName>
</protein>
<dbReference type="VEuPathDB" id="FungiDB:AeMF1_017992"/>
<accession>A0A6G0XS37</accession>
<sequence length="229" mass="25692">MISLQQEVLLDSTVVKPTGIPPHVSLYACIGESQNAIEALPDIIVDRIEEKGVAAGNITHTLLKSTIADIIRETTNLSARDEVSPASSAPIGMFVWGERFRRLPIDFVFPSVGPTTAWELWWRGNVNLNYPPFRHIDPEDLKLLAQRSQLVEWKLIMRHFEQICAESGLFLTKTPNDDELLASSRVISAYLQTICASKSNSGQRRVSQLKLMSIVRDVRAAIKKRKVDE</sequence>
<dbReference type="EMBL" id="VJMJ01000020">
    <property type="protein sequence ID" value="KAF0743235.1"/>
    <property type="molecule type" value="Genomic_DNA"/>
</dbReference>
<evidence type="ECO:0000313" key="2">
    <source>
        <dbReference type="Proteomes" id="UP000481153"/>
    </source>
</evidence>
<keyword evidence="2" id="KW-1185">Reference proteome</keyword>
<gene>
    <name evidence="1" type="ORF">Ae201684_002024</name>
</gene>
<dbReference type="Proteomes" id="UP000481153">
    <property type="component" value="Unassembled WGS sequence"/>
</dbReference>
<evidence type="ECO:0000313" key="1">
    <source>
        <dbReference type="EMBL" id="KAF0743235.1"/>
    </source>
</evidence>
<reference evidence="1 2" key="1">
    <citation type="submission" date="2019-07" db="EMBL/GenBank/DDBJ databases">
        <title>Genomics analysis of Aphanomyces spp. identifies a new class of oomycete effector associated with host adaptation.</title>
        <authorList>
            <person name="Gaulin E."/>
        </authorList>
    </citation>
    <scope>NUCLEOTIDE SEQUENCE [LARGE SCALE GENOMIC DNA]</scope>
    <source>
        <strain evidence="1 2">ATCC 201684</strain>
    </source>
</reference>
<organism evidence="1 2">
    <name type="scientific">Aphanomyces euteiches</name>
    <dbReference type="NCBI Taxonomy" id="100861"/>
    <lineage>
        <taxon>Eukaryota</taxon>
        <taxon>Sar</taxon>
        <taxon>Stramenopiles</taxon>
        <taxon>Oomycota</taxon>
        <taxon>Saprolegniomycetes</taxon>
        <taxon>Saprolegniales</taxon>
        <taxon>Verrucalvaceae</taxon>
        <taxon>Aphanomyces</taxon>
    </lineage>
</organism>